<organism evidence="1 2">
    <name type="scientific">Podospora appendiculata</name>
    <dbReference type="NCBI Taxonomy" id="314037"/>
    <lineage>
        <taxon>Eukaryota</taxon>
        <taxon>Fungi</taxon>
        <taxon>Dikarya</taxon>
        <taxon>Ascomycota</taxon>
        <taxon>Pezizomycotina</taxon>
        <taxon>Sordariomycetes</taxon>
        <taxon>Sordariomycetidae</taxon>
        <taxon>Sordariales</taxon>
        <taxon>Podosporaceae</taxon>
        <taxon>Podospora</taxon>
    </lineage>
</organism>
<dbReference type="AlphaFoldDB" id="A0AAE0XM89"/>
<evidence type="ECO:0000313" key="2">
    <source>
        <dbReference type="Proteomes" id="UP001270362"/>
    </source>
</evidence>
<evidence type="ECO:0008006" key="3">
    <source>
        <dbReference type="Google" id="ProtNLM"/>
    </source>
</evidence>
<protein>
    <recommendedName>
        <fullName evidence="3">Copper-fist domain-containing protein</fullName>
    </recommendedName>
</protein>
<gene>
    <name evidence="1" type="ORF">B0T22DRAFT_353952</name>
</gene>
<comment type="caution">
    <text evidence="1">The sequence shown here is derived from an EMBL/GenBank/DDBJ whole genome shotgun (WGS) entry which is preliminary data.</text>
</comment>
<name>A0AAE0XM89_9PEZI</name>
<dbReference type="Proteomes" id="UP001270362">
    <property type="component" value="Unassembled WGS sequence"/>
</dbReference>
<evidence type="ECO:0000313" key="1">
    <source>
        <dbReference type="EMBL" id="KAK3695881.1"/>
    </source>
</evidence>
<accession>A0AAE0XM89</accession>
<reference evidence="1" key="1">
    <citation type="journal article" date="2023" name="Mol. Phylogenet. Evol.">
        <title>Genome-scale phylogeny and comparative genomics of the fungal order Sordariales.</title>
        <authorList>
            <person name="Hensen N."/>
            <person name="Bonometti L."/>
            <person name="Westerberg I."/>
            <person name="Brannstrom I.O."/>
            <person name="Guillou S."/>
            <person name="Cros-Aarteil S."/>
            <person name="Calhoun S."/>
            <person name="Haridas S."/>
            <person name="Kuo A."/>
            <person name="Mondo S."/>
            <person name="Pangilinan J."/>
            <person name="Riley R."/>
            <person name="LaButti K."/>
            <person name="Andreopoulos B."/>
            <person name="Lipzen A."/>
            <person name="Chen C."/>
            <person name="Yan M."/>
            <person name="Daum C."/>
            <person name="Ng V."/>
            <person name="Clum A."/>
            <person name="Steindorff A."/>
            <person name="Ohm R.A."/>
            <person name="Martin F."/>
            <person name="Silar P."/>
            <person name="Natvig D.O."/>
            <person name="Lalanne C."/>
            <person name="Gautier V."/>
            <person name="Ament-Velasquez S.L."/>
            <person name="Kruys A."/>
            <person name="Hutchinson M.I."/>
            <person name="Powell A.J."/>
            <person name="Barry K."/>
            <person name="Miller A.N."/>
            <person name="Grigoriev I.V."/>
            <person name="Debuchy R."/>
            <person name="Gladieux P."/>
            <person name="Hiltunen Thoren M."/>
            <person name="Johannesson H."/>
        </authorList>
    </citation>
    <scope>NUCLEOTIDE SEQUENCE</scope>
    <source>
        <strain evidence="1">CBS 314.62</strain>
    </source>
</reference>
<reference evidence="1" key="2">
    <citation type="submission" date="2023-06" db="EMBL/GenBank/DDBJ databases">
        <authorList>
            <consortium name="Lawrence Berkeley National Laboratory"/>
            <person name="Haridas S."/>
            <person name="Hensen N."/>
            <person name="Bonometti L."/>
            <person name="Westerberg I."/>
            <person name="Brannstrom I.O."/>
            <person name="Guillou S."/>
            <person name="Cros-Aarteil S."/>
            <person name="Calhoun S."/>
            <person name="Kuo A."/>
            <person name="Mondo S."/>
            <person name="Pangilinan J."/>
            <person name="Riley R."/>
            <person name="Labutti K."/>
            <person name="Andreopoulos B."/>
            <person name="Lipzen A."/>
            <person name="Chen C."/>
            <person name="Yanf M."/>
            <person name="Daum C."/>
            <person name="Ng V."/>
            <person name="Clum A."/>
            <person name="Steindorff A."/>
            <person name="Ohm R."/>
            <person name="Martin F."/>
            <person name="Silar P."/>
            <person name="Natvig D."/>
            <person name="Lalanne C."/>
            <person name="Gautier V."/>
            <person name="Ament-Velasquez S.L."/>
            <person name="Kruys A."/>
            <person name="Hutchinson M.I."/>
            <person name="Powell A.J."/>
            <person name="Barry K."/>
            <person name="Miller A.N."/>
            <person name="Grigoriev I.V."/>
            <person name="Debuchy R."/>
            <person name="Gladieux P."/>
            <person name="Thoren M.H."/>
            <person name="Johannesson H."/>
        </authorList>
    </citation>
    <scope>NUCLEOTIDE SEQUENCE</scope>
    <source>
        <strain evidence="1">CBS 314.62</strain>
    </source>
</reference>
<keyword evidence="2" id="KW-1185">Reference proteome</keyword>
<dbReference type="EMBL" id="JAULSO010000001">
    <property type="protein sequence ID" value="KAK3695881.1"/>
    <property type="molecule type" value="Genomic_DNA"/>
</dbReference>
<sequence>MRKSRASHIKCDCGEKTHKCMHLKTTVDGHKDSCCCNHGGRCTCCHKKDLPQLDTNGHHKPTYKHAKPSQKCGPYQLTRVNSLHSTSNM</sequence>
<feature type="non-terminal residue" evidence="1">
    <location>
        <position position="1"/>
    </location>
</feature>
<proteinExistence type="predicted"/>